<sequence length="90" mass="10257">MSSNPAKECTYKNNLAKRRCRKTALVVVLWTIQTEKSDNLIIRMARKRDDKASQPFLLERDKGDEERKDEGIVGTSSKKKTTKAGDVNML</sequence>
<feature type="region of interest" description="Disordered" evidence="1">
    <location>
        <begin position="52"/>
        <end position="90"/>
    </location>
</feature>
<gene>
    <name evidence="2" type="ORF">V6N11_062873</name>
</gene>
<dbReference type="EMBL" id="JBBPBN010000114">
    <property type="protein sequence ID" value="KAK8978076.1"/>
    <property type="molecule type" value="Genomic_DNA"/>
</dbReference>
<dbReference type="Proteomes" id="UP001396334">
    <property type="component" value="Unassembled WGS sequence"/>
</dbReference>
<keyword evidence="3" id="KW-1185">Reference proteome</keyword>
<evidence type="ECO:0000313" key="2">
    <source>
        <dbReference type="EMBL" id="KAK8978076.1"/>
    </source>
</evidence>
<proteinExistence type="predicted"/>
<evidence type="ECO:0000256" key="1">
    <source>
        <dbReference type="SAM" id="MobiDB-lite"/>
    </source>
</evidence>
<accession>A0ABR2NPT4</accession>
<feature type="compositionally biased region" description="Basic and acidic residues" evidence="1">
    <location>
        <begin position="52"/>
        <end position="71"/>
    </location>
</feature>
<protein>
    <submittedName>
        <fullName evidence="2">Uncharacterized protein</fullName>
    </submittedName>
</protein>
<reference evidence="2 3" key="1">
    <citation type="journal article" date="2024" name="G3 (Bethesda)">
        <title>Genome assembly of Hibiscus sabdariffa L. provides insights into metabolisms of medicinal natural products.</title>
        <authorList>
            <person name="Kim T."/>
        </authorList>
    </citation>
    <scope>NUCLEOTIDE SEQUENCE [LARGE SCALE GENOMIC DNA]</scope>
    <source>
        <strain evidence="2">TK-2024</strain>
        <tissue evidence="2">Old leaves</tissue>
    </source>
</reference>
<comment type="caution">
    <text evidence="2">The sequence shown here is derived from an EMBL/GenBank/DDBJ whole genome shotgun (WGS) entry which is preliminary data.</text>
</comment>
<organism evidence="2 3">
    <name type="scientific">Hibiscus sabdariffa</name>
    <name type="common">roselle</name>
    <dbReference type="NCBI Taxonomy" id="183260"/>
    <lineage>
        <taxon>Eukaryota</taxon>
        <taxon>Viridiplantae</taxon>
        <taxon>Streptophyta</taxon>
        <taxon>Embryophyta</taxon>
        <taxon>Tracheophyta</taxon>
        <taxon>Spermatophyta</taxon>
        <taxon>Magnoliopsida</taxon>
        <taxon>eudicotyledons</taxon>
        <taxon>Gunneridae</taxon>
        <taxon>Pentapetalae</taxon>
        <taxon>rosids</taxon>
        <taxon>malvids</taxon>
        <taxon>Malvales</taxon>
        <taxon>Malvaceae</taxon>
        <taxon>Malvoideae</taxon>
        <taxon>Hibiscus</taxon>
    </lineage>
</organism>
<name>A0ABR2NPT4_9ROSI</name>
<evidence type="ECO:0000313" key="3">
    <source>
        <dbReference type="Proteomes" id="UP001396334"/>
    </source>
</evidence>